<dbReference type="EMBL" id="PZKC01000005">
    <property type="protein sequence ID" value="PTD96672.1"/>
    <property type="molecule type" value="Genomic_DNA"/>
</dbReference>
<dbReference type="PANTHER" id="PTHR40688">
    <property type="match status" value="1"/>
</dbReference>
<dbReference type="CDD" id="cd22233">
    <property type="entry name" value="RHH_CopAso-like"/>
    <property type="match status" value="1"/>
</dbReference>
<dbReference type="GO" id="GO:0006355">
    <property type="term" value="P:regulation of DNA-templated transcription"/>
    <property type="evidence" value="ECO:0007669"/>
    <property type="project" value="InterPro"/>
</dbReference>
<name>A0A2T4IFW3_9RHOO</name>
<organism evidence="1 2">
    <name type="scientific">Pseudothauera lacus</name>
    <dbReference type="NCBI Taxonomy" id="2136175"/>
    <lineage>
        <taxon>Bacteria</taxon>
        <taxon>Pseudomonadati</taxon>
        <taxon>Pseudomonadota</taxon>
        <taxon>Betaproteobacteria</taxon>
        <taxon>Rhodocyclales</taxon>
        <taxon>Zoogloeaceae</taxon>
        <taxon>Pseudothauera</taxon>
    </lineage>
</organism>
<reference evidence="1 2" key="1">
    <citation type="submission" date="2018-03" db="EMBL/GenBank/DDBJ databases">
        <authorList>
            <person name="Keele B.F."/>
        </authorList>
    </citation>
    <scope>NUCLEOTIDE SEQUENCE [LARGE SCALE GENOMIC DNA]</scope>
    <source>
        <strain evidence="1 2">D20</strain>
    </source>
</reference>
<keyword evidence="2" id="KW-1185">Reference proteome</keyword>
<evidence type="ECO:0000313" key="1">
    <source>
        <dbReference type="EMBL" id="PTD96672.1"/>
    </source>
</evidence>
<comment type="caution">
    <text evidence="1">The sequence shown here is derived from an EMBL/GenBank/DDBJ whole genome shotgun (WGS) entry which is preliminary data.</text>
</comment>
<dbReference type="InterPro" id="IPR052991">
    <property type="entry name" value="Non-func_TypeII_TA_Antitoxin"/>
</dbReference>
<dbReference type="AlphaFoldDB" id="A0A2T4IFW3"/>
<dbReference type="SUPFAM" id="SSF47598">
    <property type="entry name" value="Ribbon-helix-helix"/>
    <property type="match status" value="1"/>
</dbReference>
<dbReference type="Proteomes" id="UP000241193">
    <property type="component" value="Unassembled WGS sequence"/>
</dbReference>
<evidence type="ECO:0000313" key="2">
    <source>
        <dbReference type="Proteomes" id="UP000241193"/>
    </source>
</evidence>
<protein>
    <submittedName>
        <fullName evidence="1">Transcriptional regulator</fullName>
    </submittedName>
</protein>
<proteinExistence type="predicted"/>
<dbReference type="InterPro" id="IPR010985">
    <property type="entry name" value="Ribbon_hlx_hlx"/>
</dbReference>
<reference evidence="1 2" key="2">
    <citation type="submission" date="2018-04" db="EMBL/GenBank/DDBJ databases">
        <title>Thauera lacus sp. nov., isolated from an saline lake in Inner Mongolia, China.</title>
        <authorList>
            <person name="Liang Q.-Y."/>
        </authorList>
    </citation>
    <scope>NUCLEOTIDE SEQUENCE [LARGE SCALE GENOMIC DNA]</scope>
    <source>
        <strain evidence="1 2">D20</strain>
    </source>
</reference>
<dbReference type="OrthoDB" id="5298181at2"/>
<gene>
    <name evidence="1" type="ORF">C8261_07615</name>
</gene>
<dbReference type="PANTHER" id="PTHR40688:SF2">
    <property type="entry name" value="RIBBON-HELIX-HELIX PROTEIN COPG DOMAIN-CONTAINING PROTEIN"/>
    <property type="match status" value="1"/>
</dbReference>
<dbReference type="RefSeq" id="WP_107493073.1">
    <property type="nucleotide sequence ID" value="NZ_PZKC01000005.1"/>
</dbReference>
<accession>A0A2T4IFW3</accession>
<sequence length="86" mass="9818">MSVTSIRLKEELEAPLDELSSRLQRSRNWLINKAVEDFIVRETEAQARWLDTLPALESVRSGQTVAGEEIHAWLRSWGCTNEKPAP</sequence>